<evidence type="ECO:0000313" key="4">
    <source>
        <dbReference type="Proteomes" id="UP000024635"/>
    </source>
</evidence>
<dbReference type="OrthoDB" id="6380629at2759"/>
<dbReference type="Proteomes" id="UP000024635">
    <property type="component" value="Unassembled WGS sequence"/>
</dbReference>
<comment type="caution">
    <text evidence="3">The sequence shown here is derived from an EMBL/GenBank/DDBJ whole genome shotgun (WGS) entry which is preliminary data.</text>
</comment>
<evidence type="ECO:0000313" key="3">
    <source>
        <dbReference type="EMBL" id="EYC17018.1"/>
    </source>
</evidence>
<accession>A0A016URA7</accession>
<evidence type="ECO:0000256" key="1">
    <source>
        <dbReference type="ARBA" id="ARBA00022737"/>
    </source>
</evidence>
<dbReference type="GO" id="GO:0042302">
    <property type="term" value="F:structural constituent of cuticle"/>
    <property type="evidence" value="ECO:0007669"/>
    <property type="project" value="InterPro"/>
</dbReference>
<keyword evidence="1" id="KW-0677">Repeat</keyword>
<feature type="domain" description="Nematode cuticle collagen N-terminal" evidence="2">
    <location>
        <begin position="7"/>
        <end position="61"/>
    </location>
</feature>
<proteinExistence type="predicted"/>
<dbReference type="EMBL" id="JARK01001368">
    <property type="protein sequence ID" value="EYC17018.1"/>
    <property type="molecule type" value="Genomic_DNA"/>
</dbReference>
<name>A0A016URA7_9BILA</name>
<gene>
    <name evidence="3" type="primary">Acey_s0032.g2621</name>
    <name evidence="3" type="ORF">Y032_0032g2621</name>
</gene>
<dbReference type="SMART" id="SM01088">
    <property type="entry name" value="Col_cuticle_N"/>
    <property type="match status" value="1"/>
</dbReference>
<reference evidence="4" key="1">
    <citation type="journal article" date="2015" name="Nat. Genet.">
        <title>The genome and transcriptome of the zoonotic hookworm Ancylostoma ceylanicum identify infection-specific gene families.</title>
        <authorList>
            <person name="Schwarz E.M."/>
            <person name="Hu Y."/>
            <person name="Antoshechkin I."/>
            <person name="Miller M.M."/>
            <person name="Sternberg P.W."/>
            <person name="Aroian R.V."/>
        </authorList>
    </citation>
    <scope>NUCLEOTIDE SEQUENCE</scope>
    <source>
        <strain evidence="4">HY135</strain>
    </source>
</reference>
<dbReference type="InterPro" id="IPR002486">
    <property type="entry name" value="Col_cuticle_N"/>
</dbReference>
<keyword evidence="4" id="KW-1185">Reference proteome</keyword>
<evidence type="ECO:0000259" key="2">
    <source>
        <dbReference type="SMART" id="SM01088"/>
    </source>
</evidence>
<organism evidence="3 4">
    <name type="scientific">Ancylostoma ceylanicum</name>
    <dbReference type="NCBI Taxonomy" id="53326"/>
    <lineage>
        <taxon>Eukaryota</taxon>
        <taxon>Metazoa</taxon>
        <taxon>Ecdysozoa</taxon>
        <taxon>Nematoda</taxon>
        <taxon>Chromadorea</taxon>
        <taxon>Rhabditida</taxon>
        <taxon>Rhabditina</taxon>
        <taxon>Rhabditomorpha</taxon>
        <taxon>Strongyloidea</taxon>
        <taxon>Ancylostomatidae</taxon>
        <taxon>Ancylostomatinae</taxon>
        <taxon>Ancylostoma</taxon>
    </lineage>
</organism>
<dbReference type="AlphaFoldDB" id="A0A016URA7"/>
<dbReference type="Pfam" id="PF01484">
    <property type="entry name" value="Col_cuticle_N"/>
    <property type="match status" value="1"/>
</dbReference>
<protein>
    <recommendedName>
        <fullName evidence="2">Nematode cuticle collagen N-terminal domain-containing protein</fullName>
    </recommendedName>
</protein>
<sequence length="69" mass="7256">MSAIGATSGALLVSGATLLVSLFAAATIYSQINSIWNELDAEMSNFKENALWPPALAMQNVLGPQCVED</sequence>